<feature type="region of interest" description="Disordered" evidence="1">
    <location>
        <begin position="38"/>
        <end position="69"/>
    </location>
</feature>
<feature type="transmembrane region" description="Helical" evidence="2">
    <location>
        <begin position="336"/>
        <end position="357"/>
    </location>
</feature>
<feature type="transmembrane region" description="Helical" evidence="2">
    <location>
        <begin position="214"/>
        <end position="234"/>
    </location>
</feature>
<feature type="transmembrane region" description="Helical" evidence="2">
    <location>
        <begin position="101"/>
        <end position="125"/>
    </location>
</feature>
<name>A0A3N4I8Y0_ASCIM</name>
<proteinExistence type="predicted"/>
<feature type="transmembrane region" description="Helical" evidence="2">
    <location>
        <begin position="267"/>
        <end position="291"/>
    </location>
</feature>
<keyword evidence="5" id="KW-1185">Reference proteome</keyword>
<dbReference type="Proteomes" id="UP000275078">
    <property type="component" value="Unassembled WGS sequence"/>
</dbReference>
<feature type="transmembrane region" description="Helical" evidence="2">
    <location>
        <begin position="146"/>
        <end position="168"/>
    </location>
</feature>
<accession>A0A3N4I8Y0</accession>
<keyword evidence="2" id="KW-1133">Transmembrane helix</keyword>
<feature type="transmembrane region" description="Helical" evidence="2">
    <location>
        <begin position="180"/>
        <end position="202"/>
    </location>
</feature>
<feature type="chain" id="PRO_5018210597" evidence="3">
    <location>
        <begin position="21"/>
        <end position="358"/>
    </location>
</feature>
<feature type="signal peptide" evidence="3">
    <location>
        <begin position="1"/>
        <end position="20"/>
    </location>
</feature>
<feature type="transmembrane region" description="Helical" evidence="2">
    <location>
        <begin position="303"/>
        <end position="324"/>
    </location>
</feature>
<keyword evidence="2" id="KW-0812">Transmembrane</keyword>
<evidence type="ECO:0000256" key="1">
    <source>
        <dbReference type="SAM" id="MobiDB-lite"/>
    </source>
</evidence>
<gene>
    <name evidence="4" type="ORF">BJ508DRAFT_375760</name>
</gene>
<reference evidence="4 5" key="1">
    <citation type="journal article" date="2018" name="Nat. Ecol. Evol.">
        <title>Pezizomycetes genomes reveal the molecular basis of ectomycorrhizal truffle lifestyle.</title>
        <authorList>
            <person name="Murat C."/>
            <person name="Payen T."/>
            <person name="Noel B."/>
            <person name="Kuo A."/>
            <person name="Morin E."/>
            <person name="Chen J."/>
            <person name="Kohler A."/>
            <person name="Krizsan K."/>
            <person name="Balestrini R."/>
            <person name="Da Silva C."/>
            <person name="Montanini B."/>
            <person name="Hainaut M."/>
            <person name="Levati E."/>
            <person name="Barry K.W."/>
            <person name="Belfiori B."/>
            <person name="Cichocki N."/>
            <person name="Clum A."/>
            <person name="Dockter R.B."/>
            <person name="Fauchery L."/>
            <person name="Guy J."/>
            <person name="Iotti M."/>
            <person name="Le Tacon F."/>
            <person name="Lindquist E.A."/>
            <person name="Lipzen A."/>
            <person name="Malagnac F."/>
            <person name="Mello A."/>
            <person name="Molinier V."/>
            <person name="Miyauchi S."/>
            <person name="Poulain J."/>
            <person name="Riccioni C."/>
            <person name="Rubini A."/>
            <person name="Sitrit Y."/>
            <person name="Splivallo R."/>
            <person name="Traeger S."/>
            <person name="Wang M."/>
            <person name="Zifcakova L."/>
            <person name="Wipf D."/>
            <person name="Zambonelli A."/>
            <person name="Paolocci F."/>
            <person name="Nowrousian M."/>
            <person name="Ottonello S."/>
            <person name="Baldrian P."/>
            <person name="Spatafora J.W."/>
            <person name="Henrissat B."/>
            <person name="Nagy L.G."/>
            <person name="Aury J.M."/>
            <person name="Wincker P."/>
            <person name="Grigoriev I.V."/>
            <person name="Bonfante P."/>
            <person name="Martin F.M."/>
        </authorList>
    </citation>
    <scope>NUCLEOTIDE SEQUENCE [LARGE SCALE GENOMIC DNA]</scope>
    <source>
        <strain evidence="4 5">RN42</strain>
    </source>
</reference>
<protein>
    <submittedName>
        <fullName evidence="4">Uncharacterized protein</fullName>
    </submittedName>
</protein>
<dbReference type="EMBL" id="ML119671">
    <property type="protein sequence ID" value="RPA82529.1"/>
    <property type="molecule type" value="Genomic_DNA"/>
</dbReference>
<organism evidence="4 5">
    <name type="scientific">Ascobolus immersus RN42</name>
    <dbReference type="NCBI Taxonomy" id="1160509"/>
    <lineage>
        <taxon>Eukaryota</taxon>
        <taxon>Fungi</taxon>
        <taxon>Dikarya</taxon>
        <taxon>Ascomycota</taxon>
        <taxon>Pezizomycotina</taxon>
        <taxon>Pezizomycetes</taxon>
        <taxon>Pezizales</taxon>
        <taxon>Ascobolaceae</taxon>
        <taxon>Ascobolus</taxon>
    </lineage>
</organism>
<evidence type="ECO:0000313" key="5">
    <source>
        <dbReference type="Proteomes" id="UP000275078"/>
    </source>
</evidence>
<keyword evidence="2" id="KW-0472">Membrane</keyword>
<evidence type="ECO:0000256" key="3">
    <source>
        <dbReference type="SAM" id="SignalP"/>
    </source>
</evidence>
<keyword evidence="3" id="KW-0732">Signal</keyword>
<sequence>MKTTTLFTLLALALTTTSLTLPIHNAASLALRSYTVPSTPNIHPRNEDDNNQSEVQDQESSRDSSGGLSLVPITSNPNEKYASTLLPFRLQSTNLDACPSLASILATLGASNLITLALSFAALGFSKPMNLLTFGRFSKKRPSDTLFMFLWVPLVLIILAGYSAAAGLSKSAEGWHPFNLVEYAIFLFTLPRTAWFAPFYLARKNTAYTYSLHTTLIAEFICASIGLYSMVSILRQVSFNDRGLLPDGVTPKLLPSRLDQQQTMVRIMLVGVAMFLLSYIGMVLVYLGTIFSKRARAMRRWGTYQAVVMGGVWAGSWVFWGAFVEVMAKEYCPASVYVQGLVVMIFGVLGSVVGGMAA</sequence>
<dbReference type="AlphaFoldDB" id="A0A3N4I8Y0"/>
<evidence type="ECO:0000256" key="2">
    <source>
        <dbReference type="SAM" id="Phobius"/>
    </source>
</evidence>
<evidence type="ECO:0000313" key="4">
    <source>
        <dbReference type="EMBL" id="RPA82529.1"/>
    </source>
</evidence>